<dbReference type="OrthoDB" id="5976967at2759"/>
<dbReference type="SUPFAM" id="SSF55315">
    <property type="entry name" value="L30e-like"/>
    <property type="match status" value="1"/>
</dbReference>
<dbReference type="GO" id="GO:0005634">
    <property type="term" value="C:nucleus"/>
    <property type="evidence" value="ECO:0007669"/>
    <property type="project" value="InterPro"/>
</dbReference>
<name>A0A9Q0I2N7_9TELE</name>
<dbReference type="EMBL" id="JANIIK010002908">
    <property type="protein sequence ID" value="KAJ3581366.1"/>
    <property type="molecule type" value="Genomic_DNA"/>
</dbReference>
<keyword evidence="4" id="KW-1185">Reference proteome</keyword>
<proteinExistence type="inferred from homology"/>
<comment type="similarity">
    <text evidence="1">Belongs to the GADD45 family.</text>
</comment>
<accession>A0A9Q0I2N7</accession>
<dbReference type="Pfam" id="PF01248">
    <property type="entry name" value="Ribosomal_L7Ae"/>
    <property type="match status" value="1"/>
</dbReference>
<dbReference type="GO" id="GO:0005737">
    <property type="term" value="C:cytoplasm"/>
    <property type="evidence" value="ECO:0007669"/>
    <property type="project" value="TreeGrafter"/>
</dbReference>
<dbReference type="Proteomes" id="UP001148018">
    <property type="component" value="Unassembled WGS sequence"/>
</dbReference>
<dbReference type="AlphaFoldDB" id="A0A9Q0I2N7"/>
<sequence>MTLEELVGTNMTDNKMLSASEALEALVVAAQLQDCLTVGVYESAKLMTVDPDSVVLCVLATDEEDEGDIALQIHFTLLQAFCRDSDIHLLRVEGMRRLRELLGEPDHNGNQTRDLHCLLVTSSTCQTLSSDALGQVISYCEESLGNNQWEPCLARQQP</sequence>
<dbReference type="GO" id="GO:0051726">
    <property type="term" value="P:regulation of cell cycle"/>
    <property type="evidence" value="ECO:0007669"/>
    <property type="project" value="InterPro"/>
</dbReference>
<dbReference type="Gene3D" id="3.30.1330.30">
    <property type="match status" value="1"/>
</dbReference>
<dbReference type="InterPro" id="IPR024824">
    <property type="entry name" value="GADD45"/>
</dbReference>
<dbReference type="InterPro" id="IPR029064">
    <property type="entry name" value="Ribosomal_eL30-like_sf"/>
</dbReference>
<protein>
    <recommendedName>
        <fullName evidence="2">Ribosomal protein eL8/eL30/eS12/Gadd45 domain-containing protein</fullName>
    </recommendedName>
</protein>
<gene>
    <name evidence="3" type="ORF">NHX12_016729</name>
</gene>
<reference evidence="3" key="1">
    <citation type="submission" date="2022-07" db="EMBL/GenBank/DDBJ databases">
        <title>Chromosome-level genome of Muraenolepis orangiensis.</title>
        <authorList>
            <person name="Kim J."/>
        </authorList>
    </citation>
    <scope>NUCLEOTIDE SEQUENCE</scope>
    <source>
        <strain evidence="3">KU_S4_2022</strain>
        <tissue evidence="3">Muscle</tissue>
    </source>
</reference>
<evidence type="ECO:0000313" key="3">
    <source>
        <dbReference type="EMBL" id="KAJ3581366.1"/>
    </source>
</evidence>
<dbReference type="PANTHER" id="PTHR10411:SF5">
    <property type="entry name" value="GROWTH ARREST AND DNA DAMAGE-INDUCIBLE PROTEIN GADD45 BETA"/>
    <property type="match status" value="1"/>
</dbReference>
<dbReference type="PANTHER" id="PTHR10411">
    <property type="entry name" value="GROWTH ARREST AND DNA DAMAGE-INDUCIBLE PROTEIN GADD45"/>
    <property type="match status" value="1"/>
</dbReference>
<feature type="domain" description="Ribosomal protein eL8/eL30/eS12/Gadd45" evidence="2">
    <location>
        <begin position="22"/>
        <end position="105"/>
    </location>
</feature>
<dbReference type="InterPro" id="IPR004038">
    <property type="entry name" value="Ribosomal_eL8/eL30/eS12/Gad45"/>
</dbReference>
<comment type="caution">
    <text evidence="3">The sequence shown here is derived from an EMBL/GenBank/DDBJ whole genome shotgun (WGS) entry which is preliminary data.</text>
</comment>
<evidence type="ECO:0000256" key="1">
    <source>
        <dbReference type="ARBA" id="ARBA00007361"/>
    </source>
</evidence>
<evidence type="ECO:0000313" key="4">
    <source>
        <dbReference type="Proteomes" id="UP001148018"/>
    </source>
</evidence>
<organism evidence="3 4">
    <name type="scientific">Muraenolepis orangiensis</name>
    <name type="common">Patagonian moray cod</name>
    <dbReference type="NCBI Taxonomy" id="630683"/>
    <lineage>
        <taxon>Eukaryota</taxon>
        <taxon>Metazoa</taxon>
        <taxon>Chordata</taxon>
        <taxon>Craniata</taxon>
        <taxon>Vertebrata</taxon>
        <taxon>Euteleostomi</taxon>
        <taxon>Actinopterygii</taxon>
        <taxon>Neopterygii</taxon>
        <taxon>Teleostei</taxon>
        <taxon>Neoteleostei</taxon>
        <taxon>Acanthomorphata</taxon>
        <taxon>Zeiogadaria</taxon>
        <taxon>Gadariae</taxon>
        <taxon>Gadiformes</taxon>
        <taxon>Muraenolepidoidei</taxon>
        <taxon>Muraenolepididae</taxon>
        <taxon>Muraenolepis</taxon>
    </lineage>
</organism>
<evidence type="ECO:0000259" key="2">
    <source>
        <dbReference type="Pfam" id="PF01248"/>
    </source>
</evidence>